<dbReference type="AlphaFoldDB" id="M2A3J0"/>
<gene>
    <name evidence="5" type="ORF">RE6C_05612</name>
</gene>
<dbReference type="Pfam" id="PF01420">
    <property type="entry name" value="Methylase_S"/>
    <property type="match status" value="1"/>
</dbReference>
<evidence type="ECO:0000313" key="6">
    <source>
        <dbReference type="Proteomes" id="UP000011529"/>
    </source>
</evidence>
<sequence>MRFDAVVRDVKESEREPVAAGLERYIGLEHIEPENLHVSEWGDLVVDEVSFTKVFREGQVLFGKRRAYQRKVAIARFDGICSSDILTFEAKSPELHPDLLPFIVQSDGFFDHALDTSSGSLSPRTRWSQLKDYRFRLPSLAKQKWLAGVLWSADSAKLFYSKCVDQLIDLRASVFHESVGLVGDNVLSDVLNKRRTDTLTGDNVVSIESLANADRQVVQVGPFGGSLASKYFRDQGTIVLKINNITETGELDLTDAVRVDDSHAATLERYRVRSDDLITAAQATTGRTTLVSPEAENALISQHLIRVSVDRSRCEARYLLACFHSPLILHQINMVKAKTTRDGLNTDDVENFLIPLPSAARQLEIVAQLDAIDERIEVVEAHIERLDTVARVIREKELYSAESCDGGGA</sequence>
<keyword evidence="2" id="KW-0680">Restriction system</keyword>
<keyword evidence="3" id="KW-0238">DNA-binding</keyword>
<evidence type="ECO:0000313" key="5">
    <source>
        <dbReference type="EMBL" id="EMB13666.1"/>
    </source>
</evidence>
<name>M2A3J0_9BACT</name>
<dbReference type="InterPro" id="IPR052021">
    <property type="entry name" value="Type-I_RS_S_subunit"/>
</dbReference>
<dbReference type="EMBL" id="ANMO01000252">
    <property type="protein sequence ID" value="EMB13666.1"/>
    <property type="molecule type" value="Genomic_DNA"/>
</dbReference>
<dbReference type="PANTHER" id="PTHR30408">
    <property type="entry name" value="TYPE-1 RESTRICTION ENZYME ECOKI SPECIFICITY PROTEIN"/>
    <property type="match status" value="1"/>
</dbReference>
<evidence type="ECO:0000256" key="3">
    <source>
        <dbReference type="ARBA" id="ARBA00023125"/>
    </source>
</evidence>
<reference evidence="5" key="1">
    <citation type="submission" date="2012-11" db="EMBL/GenBank/DDBJ databases">
        <title>Permanent draft genomes of Rhodopirellula europaea strain SH398 and 6C.</title>
        <authorList>
            <person name="Richter M."/>
            <person name="Richter-Heitmann T."/>
            <person name="Frank C."/>
            <person name="Harder J."/>
            <person name="Glockner F.O."/>
        </authorList>
    </citation>
    <scope>NUCLEOTIDE SEQUENCE</scope>
    <source>
        <strain evidence="5">6C</strain>
    </source>
</reference>
<keyword evidence="6" id="KW-1185">Reference proteome</keyword>
<comment type="caution">
    <text evidence="5">The sequence shown here is derived from an EMBL/GenBank/DDBJ whole genome shotgun (WGS) entry which is preliminary data.</text>
</comment>
<dbReference type="Gene3D" id="3.90.220.20">
    <property type="entry name" value="DNA methylase specificity domains"/>
    <property type="match status" value="2"/>
</dbReference>
<protein>
    <submittedName>
        <fullName evidence="5">Type I restriction-modification system, endonuclease S subunit</fullName>
    </submittedName>
</protein>
<evidence type="ECO:0000256" key="2">
    <source>
        <dbReference type="ARBA" id="ARBA00022747"/>
    </source>
</evidence>
<evidence type="ECO:0000259" key="4">
    <source>
        <dbReference type="Pfam" id="PF01420"/>
    </source>
</evidence>
<dbReference type="Proteomes" id="UP000011529">
    <property type="component" value="Unassembled WGS sequence"/>
</dbReference>
<dbReference type="GO" id="GO:0009307">
    <property type="term" value="P:DNA restriction-modification system"/>
    <property type="evidence" value="ECO:0007669"/>
    <property type="project" value="UniProtKB-KW"/>
</dbReference>
<dbReference type="PATRIC" id="fig|1263867.3.peg.6012"/>
<keyword evidence="5" id="KW-0378">Hydrolase</keyword>
<dbReference type="InterPro" id="IPR000055">
    <property type="entry name" value="Restrct_endonuc_typeI_TRD"/>
</dbReference>
<keyword evidence="5" id="KW-0540">Nuclease</keyword>
<dbReference type="SUPFAM" id="SSF116734">
    <property type="entry name" value="DNA methylase specificity domain"/>
    <property type="match status" value="2"/>
</dbReference>
<dbReference type="GO" id="GO:0004519">
    <property type="term" value="F:endonuclease activity"/>
    <property type="evidence" value="ECO:0007669"/>
    <property type="project" value="UniProtKB-KW"/>
</dbReference>
<reference evidence="5" key="2">
    <citation type="journal article" date="2013" name="Mar. Genomics">
        <title>Expression of sulfatases in Rhodopirellula baltica and the diversity of sulfatases in the genus Rhodopirellula.</title>
        <authorList>
            <person name="Wegner C.E."/>
            <person name="Richter-Heitmann T."/>
            <person name="Klindworth A."/>
            <person name="Klockow C."/>
            <person name="Richter M."/>
            <person name="Achstetter T."/>
            <person name="Glockner F.O."/>
            <person name="Harder J."/>
        </authorList>
    </citation>
    <scope>NUCLEOTIDE SEQUENCE [LARGE SCALE GENOMIC DNA]</scope>
    <source>
        <strain evidence="5">6C</strain>
    </source>
</reference>
<dbReference type="REBASE" id="120236">
    <property type="entry name" value="S.Reu6CORF5613P"/>
</dbReference>
<dbReference type="GO" id="GO:0003677">
    <property type="term" value="F:DNA binding"/>
    <property type="evidence" value="ECO:0007669"/>
    <property type="project" value="UniProtKB-KW"/>
</dbReference>
<proteinExistence type="inferred from homology"/>
<evidence type="ECO:0000256" key="1">
    <source>
        <dbReference type="ARBA" id="ARBA00010923"/>
    </source>
</evidence>
<organism evidence="5 6">
    <name type="scientific">Rhodopirellula europaea 6C</name>
    <dbReference type="NCBI Taxonomy" id="1263867"/>
    <lineage>
        <taxon>Bacteria</taxon>
        <taxon>Pseudomonadati</taxon>
        <taxon>Planctomycetota</taxon>
        <taxon>Planctomycetia</taxon>
        <taxon>Pirellulales</taxon>
        <taxon>Pirellulaceae</taxon>
        <taxon>Rhodopirellula</taxon>
    </lineage>
</organism>
<keyword evidence="5" id="KW-0255">Endonuclease</keyword>
<feature type="domain" description="Type I restriction modification DNA specificity" evidence="4">
    <location>
        <begin position="258"/>
        <end position="385"/>
    </location>
</feature>
<comment type="similarity">
    <text evidence="1">Belongs to the type-I restriction system S methylase family.</text>
</comment>
<accession>M2A3J0</accession>
<dbReference type="InterPro" id="IPR044946">
    <property type="entry name" value="Restrct_endonuc_typeI_TRD_sf"/>
</dbReference>
<dbReference type="PANTHER" id="PTHR30408:SF12">
    <property type="entry name" value="TYPE I RESTRICTION ENZYME MJAVIII SPECIFICITY SUBUNIT"/>
    <property type="match status" value="1"/>
</dbReference>